<dbReference type="PANTHER" id="PTHR11764">
    <property type="entry name" value="TERPENE CYCLASE/MUTASE FAMILY MEMBER"/>
    <property type="match status" value="1"/>
</dbReference>
<keyword evidence="8" id="KW-1185">Reference proteome</keyword>
<dbReference type="GO" id="GO:0016104">
    <property type="term" value="P:triterpenoid biosynthetic process"/>
    <property type="evidence" value="ECO:0000318"/>
    <property type="project" value="GO_Central"/>
</dbReference>
<dbReference type="InterPro" id="IPR002365">
    <property type="entry name" value="Terpene_synthase_CS"/>
</dbReference>
<dbReference type="SFLD" id="SFLDG01016">
    <property type="entry name" value="Prenyltransferase_Like_2"/>
    <property type="match status" value="1"/>
</dbReference>
<dbReference type="SUPFAM" id="SSF48239">
    <property type="entry name" value="Terpenoid cyclases/Protein prenyltransferases"/>
    <property type="match status" value="2"/>
</dbReference>
<organism evidence="7 8">
    <name type="scientific">Brassica napus</name>
    <name type="common">Rape</name>
    <dbReference type="NCBI Taxonomy" id="3708"/>
    <lineage>
        <taxon>Eukaryota</taxon>
        <taxon>Viridiplantae</taxon>
        <taxon>Streptophyta</taxon>
        <taxon>Embryophyta</taxon>
        <taxon>Tracheophyta</taxon>
        <taxon>Spermatophyta</taxon>
        <taxon>Magnoliopsida</taxon>
        <taxon>eudicotyledons</taxon>
        <taxon>Gunneridae</taxon>
        <taxon>Pentapetalae</taxon>
        <taxon>rosids</taxon>
        <taxon>malvids</taxon>
        <taxon>Brassicales</taxon>
        <taxon>Brassicaceae</taxon>
        <taxon>Brassiceae</taxon>
        <taxon>Brassica</taxon>
    </lineage>
</organism>
<comment type="similarity">
    <text evidence="1 3">Belongs to the terpene cyclase/mutase family.</text>
</comment>
<reference evidence="6" key="3">
    <citation type="submission" date="2021-01" db="EMBL/GenBank/DDBJ databases">
        <authorList>
            <consortium name="Genoscope - CEA"/>
            <person name="William W."/>
        </authorList>
    </citation>
    <scope>NUCLEOTIDE SEQUENCE</scope>
</reference>
<dbReference type="FunFam" id="1.50.10.20:FF:000011">
    <property type="entry name" value="Terpene cyclase/mutase family member"/>
    <property type="match status" value="1"/>
</dbReference>
<dbReference type="PANTHER" id="PTHR11764:SF70">
    <property type="entry name" value="TERPENE CYCLASE_MUTASE FAMILY MEMBER"/>
    <property type="match status" value="1"/>
</dbReference>
<dbReference type="Proteomes" id="UP000028999">
    <property type="component" value="Unassembled WGS sequence"/>
</dbReference>
<accession>A0A078GJN1</accession>
<dbReference type="NCBIfam" id="TIGR01787">
    <property type="entry name" value="squalene_cyclas"/>
    <property type="match status" value="1"/>
</dbReference>
<reference evidence="7 8" key="1">
    <citation type="journal article" date="2014" name="Science">
        <title>Plant genetics. Early allopolyploid evolution in the post-Neolithic Brassica napus oilseed genome.</title>
        <authorList>
            <person name="Chalhoub B."/>
            <person name="Denoeud F."/>
            <person name="Liu S."/>
            <person name="Parkin I.A."/>
            <person name="Tang H."/>
            <person name="Wang X."/>
            <person name="Chiquet J."/>
            <person name="Belcram H."/>
            <person name="Tong C."/>
            <person name="Samans B."/>
            <person name="Correa M."/>
            <person name="Da Silva C."/>
            <person name="Just J."/>
            <person name="Falentin C."/>
            <person name="Koh C.S."/>
            <person name="Le Clainche I."/>
            <person name="Bernard M."/>
            <person name="Bento P."/>
            <person name="Noel B."/>
            <person name="Labadie K."/>
            <person name="Alberti A."/>
            <person name="Charles M."/>
            <person name="Arnaud D."/>
            <person name="Guo H."/>
            <person name="Daviaud C."/>
            <person name="Alamery S."/>
            <person name="Jabbari K."/>
            <person name="Zhao M."/>
            <person name="Edger P.P."/>
            <person name="Chelaifa H."/>
            <person name="Tack D."/>
            <person name="Lassalle G."/>
            <person name="Mestiri I."/>
            <person name="Schnel N."/>
            <person name="Le Paslier M.C."/>
            <person name="Fan G."/>
            <person name="Renault V."/>
            <person name="Bayer P.E."/>
            <person name="Golicz A.A."/>
            <person name="Manoli S."/>
            <person name="Lee T.H."/>
            <person name="Thi V.H."/>
            <person name="Chalabi S."/>
            <person name="Hu Q."/>
            <person name="Fan C."/>
            <person name="Tollenaere R."/>
            <person name="Lu Y."/>
            <person name="Battail C."/>
            <person name="Shen J."/>
            <person name="Sidebottom C.H."/>
            <person name="Wang X."/>
            <person name="Canaguier A."/>
            <person name="Chauveau A."/>
            <person name="Berard A."/>
            <person name="Deniot G."/>
            <person name="Guan M."/>
            <person name="Liu Z."/>
            <person name="Sun F."/>
            <person name="Lim Y.P."/>
            <person name="Lyons E."/>
            <person name="Town C.D."/>
            <person name="Bancroft I."/>
            <person name="Wang X."/>
            <person name="Meng J."/>
            <person name="Ma J."/>
            <person name="Pires J.C."/>
            <person name="King G.J."/>
            <person name="Brunel D."/>
            <person name="Delourme R."/>
            <person name="Renard M."/>
            <person name="Aury J.M."/>
            <person name="Adams K.L."/>
            <person name="Batley J."/>
            <person name="Snowdon R.J."/>
            <person name="Tost J."/>
            <person name="Edwards D."/>
            <person name="Zhou Y."/>
            <person name="Hua W."/>
            <person name="Sharpe A.G."/>
            <person name="Paterson A.H."/>
            <person name="Guan C."/>
            <person name="Wincker P."/>
        </authorList>
    </citation>
    <scope>NUCLEOTIDE SEQUENCE [LARGE SCALE GENOMIC DNA]</scope>
    <source>
        <strain evidence="8">cv. Darmor-bzh</strain>
    </source>
</reference>
<dbReference type="Pfam" id="PF13243">
    <property type="entry name" value="SQHop_cyclase_C"/>
    <property type="match status" value="1"/>
</dbReference>
<name>A0A078GJN1_BRANA</name>
<dbReference type="InterPro" id="IPR018333">
    <property type="entry name" value="Squalene_cyclase"/>
</dbReference>
<dbReference type="PaxDb" id="3708-A0A078GJN1"/>
<dbReference type="Pfam" id="PF13249">
    <property type="entry name" value="SQHop_cyclase_N"/>
    <property type="match status" value="1"/>
</dbReference>
<dbReference type="InterPro" id="IPR032697">
    <property type="entry name" value="SQ_cyclase_N"/>
</dbReference>
<dbReference type="PROSITE" id="PS01074">
    <property type="entry name" value="TERPENE_SYNTHASES"/>
    <property type="match status" value="1"/>
</dbReference>
<evidence type="ECO:0000256" key="3">
    <source>
        <dbReference type="RuleBase" id="RU362003"/>
    </source>
</evidence>
<keyword evidence="2" id="KW-0677">Repeat</keyword>
<dbReference type="CDD" id="cd02892">
    <property type="entry name" value="SQCY_1"/>
    <property type="match status" value="1"/>
</dbReference>
<dbReference type="Gene3D" id="1.50.10.20">
    <property type="match status" value="2"/>
</dbReference>
<evidence type="ECO:0000313" key="6">
    <source>
        <dbReference type="EMBL" id="CAF2099909.1"/>
    </source>
</evidence>
<dbReference type="GO" id="GO:0005811">
    <property type="term" value="C:lipid droplet"/>
    <property type="evidence" value="ECO:0007669"/>
    <property type="project" value="InterPro"/>
</dbReference>
<evidence type="ECO:0000256" key="1">
    <source>
        <dbReference type="ARBA" id="ARBA00009755"/>
    </source>
</evidence>
<evidence type="ECO:0000256" key="2">
    <source>
        <dbReference type="ARBA" id="ARBA00022737"/>
    </source>
</evidence>
<dbReference type="EMBL" id="LK032174">
    <property type="protein sequence ID" value="CDY25392.1"/>
    <property type="molecule type" value="Genomic_DNA"/>
</dbReference>
<protein>
    <recommendedName>
        <fullName evidence="3">Terpene cyclase/mutase family member</fullName>
        <ecNumber evidence="3">5.4.99.-</ecNumber>
    </recommendedName>
</protein>
<evidence type="ECO:0000313" key="8">
    <source>
        <dbReference type="Proteomes" id="UP000028999"/>
    </source>
</evidence>
<proteinExistence type="inferred from homology"/>
<dbReference type="EMBL" id="HG994359">
    <property type="protein sequence ID" value="CAF2099909.1"/>
    <property type="molecule type" value="Genomic_DNA"/>
</dbReference>
<dbReference type="InterPro" id="IPR032696">
    <property type="entry name" value="SQ_cyclase_C"/>
</dbReference>
<reference evidence="7" key="2">
    <citation type="submission" date="2014-06" db="EMBL/GenBank/DDBJ databases">
        <authorList>
            <person name="Genoscope - CEA"/>
        </authorList>
    </citation>
    <scope>NUCLEOTIDE SEQUENCE</scope>
</reference>
<evidence type="ECO:0000259" key="5">
    <source>
        <dbReference type="Pfam" id="PF13249"/>
    </source>
</evidence>
<keyword evidence="3" id="KW-0413">Isomerase</keyword>
<feature type="domain" description="Squalene cyclase N-terminal" evidence="5">
    <location>
        <begin position="105"/>
        <end position="401"/>
    </location>
</feature>
<dbReference type="Gramene" id="CDY25392">
    <property type="protein sequence ID" value="CDY25392"/>
    <property type="gene ID" value="GSBRNA2T00029522001"/>
</dbReference>
<dbReference type="InterPro" id="IPR008930">
    <property type="entry name" value="Terpenoid_cyclase/PrenylTrfase"/>
</dbReference>
<sequence length="761" mass="88006">MWRLRIGAAARDEHHLFSTNNYVGRQTWEFDAEAGSPEELAGMEQARRNFSLNRSRFKTSGDLLWRMQFLSEKKFEQKIPRVRVEDADKITYEDAKTAMRRGMLYLGALQAKDGHWPAENSGIMFLNSPFFICLYITGHLEEIFNVEHRKEFLRYMYIHQNVDGGWGIDIESDSCMLSTVLNYICLRILRVEPEQGSTCAMARKWILDHGGATYTPLFGKVWLSVLGVYDWSGCKSIPPEFWMLPSFSPINGGTVWIYFRESFMALSYLYGKKFVAIPTPLILQLREELYLHPYAQIVWSQAQNLCAEEDKYNQQSYLQDLFWKSVHMFSENILNRWPFNKIIRERALQTTMKLIHYHDDSTRYLTTGCVPKVLCMLACWVEEPEGDYFKKHLARLHDFVWIGDDGLKFQQICGSQIWDTAFSLQVLLAADDDDEIIRSTLIKGYDFLKKSQVTENPPGDHLKMFRHITKGGWNFPDKDQGLPDSDCTAESLECCLMFETMPQEFIGEKMDVKRLYDAVNLILHFQSKNGGVTAWEPAPGKTWLEWFSPVEFMKDSVVEHEFVECTGSALVAIARFMKQFPEYKREQVKDFIKNGVKYLENLQMSDGSWYGSWGVCFIYGTFFAVRGLVAAGKTYNDCEAIRRAVRFLLETQNEEGGWGESYLSCSKKRYIPLSGRNKTNLVNTGQALISLILGGQMERDTRPVNRAAKVLINSQLDNGDYPQEEMSGVLSVNLKLHYPMYRNIFTLWALTYYTQALRALQ</sequence>
<dbReference type="STRING" id="3708.A0A078GJN1"/>
<dbReference type="EC" id="5.4.99.-" evidence="3"/>
<evidence type="ECO:0000313" key="7">
    <source>
        <dbReference type="EMBL" id="CDY25392.1"/>
    </source>
</evidence>
<dbReference type="Proteomes" id="UP001295469">
    <property type="component" value="Chromosome A05"/>
</dbReference>
<dbReference type="AlphaFoldDB" id="A0A078GJN1"/>
<feature type="domain" description="Squalene cyclase C-terminal" evidence="4">
    <location>
        <begin position="415"/>
        <end position="754"/>
    </location>
</feature>
<gene>
    <name evidence="7" type="primary">BnaA05g18920D</name>
    <name evidence="6" type="ORF">DARMORV10_A05P28820.1</name>
    <name evidence="7" type="ORF">GSBRNA2T00029522001</name>
</gene>
<dbReference type="GO" id="GO:0042300">
    <property type="term" value="F:beta-amyrin synthase activity"/>
    <property type="evidence" value="ECO:0000318"/>
    <property type="project" value="GO_Central"/>
</dbReference>
<evidence type="ECO:0000259" key="4">
    <source>
        <dbReference type="Pfam" id="PF13243"/>
    </source>
</evidence>